<organism evidence="3 4">
    <name type="scientific">Delftia deserti</name>
    <dbReference type="NCBI Taxonomy" id="1651218"/>
    <lineage>
        <taxon>Bacteria</taxon>
        <taxon>Pseudomonadati</taxon>
        <taxon>Pseudomonadota</taxon>
        <taxon>Betaproteobacteria</taxon>
        <taxon>Burkholderiales</taxon>
        <taxon>Comamonadaceae</taxon>
        <taxon>Delftia</taxon>
    </lineage>
</organism>
<accession>A0ABW5EZV2</accession>
<keyword evidence="4" id="KW-1185">Reference proteome</keyword>
<feature type="region of interest" description="Disordered" evidence="1">
    <location>
        <begin position="39"/>
        <end position="61"/>
    </location>
</feature>
<evidence type="ECO:0000313" key="3">
    <source>
        <dbReference type="EMBL" id="MFD2323131.1"/>
    </source>
</evidence>
<feature type="chain" id="PRO_5045733404" evidence="2">
    <location>
        <begin position="23"/>
        <end position="83"/>
    </location>
</feature>
<sequence>MRSIRMMAAAVAGAAIHSLAQAAPVVVIPVRPVIVIPPARPAPMAPRPTPTAPKPAKATPIPVVVPHVAAPTCSNERRERKEC</sequence>
<reference evidence="4" key="1">
    <citation type="journal article" date="2019" name="Int. J. Syst. Evol. Microbiol.">
        <title>The Global Catalogue of Microorganisms (GCM) 10K type strain sequencing project: providing services to taxonomists for standard genome sequencing and annotation.</title>
        <authorList>
            <consortium name="The Broad Institute Genomics Platform"/>
            <consortium name="The Broad Institute Genome Sequencing Center for Infectious Disease"/>
            <person name="Wu L."/>
            <person name="Ma J."/>
        </authorList>
    </citation>
    <scope>NUCLEOTIDE SEQUENCE [LARGE SCALE GENOMIC DNA]</scope>
    <source>
        <strain evidence="4">CCUG 62793</strain>
    </source>
</reference>
<gene>
    <name evidence="3" type="ORF">ACFSPV_31075</name>
</gene>
<feature type="compositionally biased region" description="Pro residues" evidence="1">
    <location>
        <begin position="39"/>
        <end position="53"/>
    </location>
</feature>
<protein>
    <submittedName>
        <fullName evidence="3">Uncharacterized protein</fullName>
    </submittedName>
</protein>
<name>A0ABW5EZV2_9BURK</name>
<proteinExistence type="predicted"/>
<dbReference type="EMBL" id="JBHUIG010000051">
    <property type="protein sequence ID" value="MFD2323131.1"/>
    <property type="molecule type" value="Genomic_DNA"/>
</dbReference>
<dbReference type="RefSeq" id="WP_380106868.1">
    <property type="nucleotide sequence ID" value="NZ_JBHSIH010000001.1"/>
</dbReference>
<feature type="signal peptide" evidence="2">
    <location>
        <begin position="1"/>
        <end position="22"/>
    </location>
</feature>
<evidence type="ECO:0000256" key="1">
    <source>
        <dbReference type="SAM" id="MobiDB-lite"/>
    </source>
</evidence>
<dbReference type="Proteomes" id="UP001597287">
    <property type="component" value="Unassembled WGS sequence"/>
</dbReference>
<comment type="caution">
    <text evidence="3">The sequence shown here is derived from an EMBL/GenBank/DDBJ whole genome shotgun (WGS) entry which is preliminary data.</text>
</comment>
<keyword evidence="2" id="KW-0732">Signal</keyword>
<evidence type="ECO:0000256" key="2">
    <source>
        <dbReference type="SAM" id="SignalP"/>
    </source>
</evidence>
<evidence type="ECO:0000313" key="4">
    <source>
        <dbReference type="Proteomes" id="UP001597287"/>
    </source>
</evidence>